<gene>
    <name evidence="1" type="ORF">K1T71_007894</name>
</gene>
<dbReference type="EMBL" id="CM034399">
    <property type="protein sequence ID" value="KAJ0176715.1"/>
    <property type="molecule type" value="Genomic_DNA"/>
</dbReference>
<evidence type="ECO:0000313" key="2">
    <source>
        <dbReference type="Proteomes" id="UP000824533"/>
    </source>
</evidence>
<protein>
    <submittedName>
        <fullName evidence="1">Uncharacterized protein</fullName>
    </submittedName>
</protein>
<sequence length="339" mass="36977">MLANCAVTLYLNDECKLRDGIGTGMCTLADDCEEAHSALLQRKPHKLRRCGFDNFSEIVCCPLGVPSKHGIPRRAETECNEILKTSVPPLNSFIYGGEVASAGEFPFVVALGYNKGDGIDYNCGGSIISKDFVLTAAHCIDTLEGIRPTVVRSGVINISDSNWNDETDVNIADYILHPNYTTNLQYNDLCLLRLSRPLQFSLNVHAVCLETNHDDPKESLSITGWGQTNSQTLQKSNVLLKTNVTAVSLSECSKTFNKNNFRKLPRGLSQEMLCAGDPAGAHDACKGDSGGPILVPTIKSQYRLVGVTSFGKGCGSPDPGVYTRVSRYIDWIEPIVWPN</sequence>
<reference evidence="1 2" key="1">
    <citation type="journal article" date="2021" name="Front. Genet.">
        <title>Chromosome-Level Genome Assembly Reveals Significant Gene Expansion in the Toll and IMD Signaling Pathways of Dendrolimus kikuchii.</title>
        <authorList>
            <person name="Zhou J."/>
            <person name="Wu P."/>
            <person name="Xiong Z."/>
            <person name="Liu N."/>
            <person name="Zhao N."/>
            <person name="Ji M."/>
            <person name="Qiu Y."/>
            <person name="Yang B."/>
        </authorList>
    </citation>
    <scope>NUCLEOTIDE SEQUENCE [LARGE SCALE GENOMIC DNA]</scope>
    <source>
        <strain evidence="1">Ann1</strain>
    </source>
</reference>
<organism evidence="1 2">
    <name type="scientific">Dendrolimus kikuchii</name>
    <dbReference type="NCBI Taxonomy" id="765133"/>
    <lineage>
        <taxon>Eukaryota</taxon>
        <taxon>Metazoa</taxon>
        <taxon>Ecdysozoa</taxon>
        <taxon>Arthropoda</taxon>
        <taxon>Hexapoda</taxon>
        <taxon>Insecta</taxon>
        <taxon>Pterygota</taxon>
        <taxon>Neoptera</taxon>
        <taxon>Endopterygota</taxon>
        <taxon>Lepidoptera</taxon>
        <taxon>Glossata</taxon>
        <taxon>Ditrysia</taxon>
        <taxon>Bombycoidea</taxon>
        <taxon>Lasiocampidae</taxon>
        <taxon>Dendrolimus</taxon>
    </lineage>
</organism>
<evidence type="ECO:0000313" key="1">
    <source>
        <dbReference type="EMBL" id="KAJ0176715.1"/>
    </source>
</evidence>
<comment type="caution">
    <text evidence="1">The sequence shown here is derived from an EMBL/GenBank/DDBJ whole genome shotgun (WGS) entry which is preliminary data.</text>
</comment>
<name>A0ACC1CYL1_9NEOP</name>
<dbReference type="Proteomes" id="UP000824533">
    <property type="component" value="Linkage Group LG13"/>
</dbReference>
<proteinExistence type="predicted"/>
<accession>A0ACC1CYL1</accession>
<keyword evidence="2" id="KW-1185">Reference proteome</keyword>